<dbReference type="Proteomes" id="UP000198618">
    <property type="component" value="Unassembled WGS sequence"/>
</dbReference>
<reference evidence="1 2" key="1">
    <citation type="submission" date="2016-10" db="EMBL/GenBank/DDBJ databases">
        <authorList>
            <person name="de Groot N.N."/>
        </authorList>
    </citation>
    <scope>NUCLEOTIDE SEQUENCE [LARGE SCALE GENOMIC DNA]</scope>
    <source>
        <strain evidence="1 2">IBRC-M 10780</strain>
    </source>
</reference>
<dbReference type="AlphaFoldDB" id="A0A1I0GE95"/>
<dbReference type="EMBL" id="FOHE01000021">
    <property type="protein sequence ID" value="SET69168.1"/>
    <property type="molecule type" value="Genomic_DNA"/>
</dbReference>
<accession>A0A1I0GE95</accession>
<organism evidence="1 2">
    <name type="scientific">Oceanobacillus limi</name>
    <dbReference type="NCBI Taxonomy" id="930131"/>
    <lineage>
        <taxon>Bacteria</taxon>
        <taxon>Bacillati</taxon>
        <taxon>Bacillota</taxon>
        <taxon>Bacilli</taxon>
        <taxon>Bacillales</taxon>
        <taxon>Bacillaceae</taxon>
        <taxon>Oceanobacillus</taxon>
    </lineage>
</organism>
<gene>
    <name evidence="1" type="ORF">SAMN05216389_1219</name>
</gene>
<evidence type="ECO:0000313" key="2">
    <source>
        <dbReference type="Proteomes" id="UP000198618"/>
    </source>
</evidence>
<dbReference type="OrthoDB" id="2919323at2"/>
<sequence>MAKSTVKVTGIHTTVRRKLTDQTAESDIDKITEAYARKIASEASEKAPILTGLLKNTLVSGVQRSPVNRTGIWEIIAGTDYTLRQEYEHKTHKGFIRRSIWDNEDAYKKAVEKRAKDGE</sequence>
<dbReference type="STRING" id="930131.SAMN05216389_1219"/>
<keyword evidence="2" id="KW-1185">Reference proteome</keyword>
<dbReference type="RefSeq" id="WP_090872029.1">
    <property type="nucleotide sequence ID" value="NZ_FOHE01000021.1"/>
</dbReference>
<protein>
    <submittedName>
        <fullName evidence="1">Uncharacterized protein</fullName>
    </submittedName>
</protein>
<evidence type="ECO:0000313" key="1">
    <source>
        <dbReference type="EMBL" id="SET69168.1"/>
    </source>
</evidence>
<name>A0A1I0GE95_9BACI</name>
<proteinExistence type="predicted"/>